<feature type="compositionally biased region" description="Polar residues" evidence="1">
    <location>
        <begin position="193"/>
        <end position="202"/>
    </location>
</feature>
<accession>A0A9Q3PRA4</accession>
<organism evidence="2 3">
    <name type="scientific">Austropuccinia psidii MF-1</name>
    <dbReference type="NCBI Taxonomy" id="1389203"/>
    <lineage>
        <taxon>Eukaryota</taxon>
        <taxon>Fungi</taxon>
        <taxon>Dikarya</taxon>
        <taxon>Basidiomycota</taxon>
        <taxon>Pucciniomycotina</taxon>
        <taxon>Pucciniomycetes</taxon>
        <taxon>Pucciniales</taxon>
        <taxon>Sphaerophragmiaceae</taxon>
        <taxon>Austropuccinia</taxon>
    </lineage>
</organism>
<sequence length="481" mass="56030">MFSSLVSSISESYSDSEASESSIEIKTSPEPRGLITKGPFKGPEGELNPFLSVNCFIIEVEVTTPSNQMDLDQDIQVINSKYKNVNTEERNKWRMPELSPFPKELNHFLQETIEIYQSQYKSCEEVHGARKERRTSEGFKTHVLQRTSTTDKILAEKPEHFIRGPEEEIGPRKGKQPSGSSPSLRKQKYASKSAKQVQTNPKDQPEGQEKGKGKSKAQVEQALPAELQDSQEIEDSHGQCAQYGKKSDGIQKQGRGKIEKSFSKEVDLVKLSTPTLERNVLNLNNDLHHTISSNSEVETACNFENIPRLEEWPTFSSEGEYNHMEFMKTTYMYQEDFNIPDEKISARLHQLLNKSAKKWYYKMRQDHHKHSWPWWKEQIISKWENDFWRFKMENYFEESIFNIERDRPMSWFLKQKDILTSLHLDMSEAMLHKRIFGKCGGDLEHAIRSKCIQPCSTEDCIDAMEDITTRKKIERHWYKLQ</sequence>
<dbReference type="OrthoDB" id="2506710at2759"/>
<dbReference type="AlphaFoldDB" id="A0A9Q3PRA4"/>
<proteinExistence type="predicted"/>
<feature type="compositionally biased region" description="Basic and acidic residues" evidence="1">
    <location>
        <begin position="127"/>
        <end position="140"/>
    </location>
</feature>
<dbReference type="Proteomes" id="UP000765509">
    <property type="component" value="Unassembled WGS sequence"/>
</dbReference>
<dbReference type="EMBL" id="AVOT02084678">
    <property type="protein sequence ID" value="MBW0569587.1"/>
    <property type="molecule type" value="Genomic_DNA"/>
</dbReference>
<gene>
    <name evidence="2" type="ORF">O181_109302</name>
</gene>
<keyword evidence="3" id="KW-1185">Reference proteome</keyword>
<comment type="caution">
    <text evidence="2">The sequence shown here is derived from an EMBL/GenBank/DDBJ whole genome shotgun (WGS) entry which is preliminary data.</text>
</comment>
<name>A0A9Q3PRA4_9BASI</name>
<reference evidence="2" key="1">
    <citation type="submission" date="2021-03" db="EMBL/GenBank/DDBJ databases">
        <title>Draft genome sequence of rust myrtle Austropuccinia psidii MF-1, a brazilian biotype.</title>
        <authorList>
            <person name="Quecine M.C."/>
            <person name="Pachon D.M.R."/>
            <person name="Bonatelli M.L."/>
            <person name="Correr F.H."/>
            <person name="Franceschini L.M."/>
            <person name="Leite T.F."/>
            <person name="Margarido G.R.A."/>
            <person name="Almeida C.A."/>
            <person name="Ferrarezi J.A."/>
            <person name="Labate C.A."/>
        </authorList>
    </citation>
    <scope>NUCLEOTIDE SEQUENCE</scope>
    <source>
        <strain evidence="2">MF-1</strain>
    </source>
</reference>
<evidence type="ECO:0000256" key="1">
    <source>
        <dbReference type="SAM" id="MobiDB-lite"/>
    </source>
</evidence>
<feature type="region of interest" description="Disordered" evidence="1">
    <location>
        <begin position="127"/>
        <end position="258"/>
    </location>
</feature>
<protein>
    <submittedName>
        <fullName evidence="2">Uncharacterized protein</fullName>
    </submittedName>
</protein>
<feature type="region of interest" description="Disordered" evidence="1">
    <location>
        <begin position="1"/>
        <end position="34"/>
    </location>
</feature>
<evidence type="ECO:0000313" key="3">
    <source>
        <dbReference type="Proteomes" id="UP000765509"/>
    </source>
</evidence>
<evidence type="ECO:0000313" key="2">
    <source>
        <dbReference type="EMBL" id="MBW0569587.1"/>
    </source>
</evidence>
<feature type="compositionally biased region" description="Low complexity" evidence="1">
    <location>
        <begin position="1"/>
        <end position="28"/>
    </location>
</feature>
<feature type="compositionally biased region" description="Basic and acidic residues" evidence="1">
    <location>
        <begin position="203"/>
        <end position="212"/>
    </location>
</feature>
<feature type="compositionally biased region" description="Basic and acidic residues" evidence="1">
    <location>
        <begin position="153"/>
        <end position="171"/>
    </location>
</feature>